<dbReference type="PANTHER" id="PTHR44591:SF22">
    <property type="entry name" value="CHEY SUBFAMILY"/>
    <property type="match status" value="1"/>
</dbReference>
<keyword evidence="5" id="KW-1185">Reference proteome</keyword>
<feature type="domain" description="Response regulatory" evidence="3">
    <location>
        <begin position="5"/>
        <end position="122"/>
    </location>
</feature>
<dbReference type="PANTHER" id="PTHR44591">
    <property type="entry name" value="STRESS RESPONSE REGULATOR PROTEIN 1"/>
    <property type="match status" value="1"/>
</dbReference>
<dbReference type="RefSeq" id="WP_169364593.1">
    <property type="nucleotide sequence ID" value="NZ_JAAVJL010000001.1"/>
</dbReference>
<dbReference type="SUPFAM" id="SSF52172">
    <property type="entry name" value="CheY-like"/>
    <property type="match status" value="1"/>
</dbReference>
<reference evidence="4 5" key="1">
    <citation type="submission" date="2020-03" db="EMBL/GenBank/DDBJ databases">
        <title>Draft Genome Sequence of 2-Methylisoborneol Producing Pseudanabaena yagii Strain GIHE-NHR1 Isolated from North Han River in South Korea.</title>
        <authorList>
            <person name="Jeong J."/>
        </authorList>
    </citation>
    <scope>NUCLEOTIDE SEQUENCE [LARGE SCALE GENOMIC DNA]</scope>
    <source>
        <strain evidence="4 5">GIHE-NHR1</strain>
    </source>
</reference>
<evidence type="ECO:0000256" key="1">
    <source>
        <dbReference type="ARBA" id="ARBA00022553"/>
    </source>
</evidence>
<sequence>MYTKSLLLIDDEPNLASVIAVCLESFKGWSVRVSNSGKEALSIVESLQPDAILLDVMMPEMDGIQVYQQLQTNSHTQNIPVILLTAKVQTSDREQFAKLGVAGTIAKPFDPIAIADQIAQLLNW</sequence>
<evidence type="ECO:0000313" key="5">
    <source>
        <dbReference type="Proteomes" id="UP000738376"/>
    </source>
</evidence>
<evidence type="ECO:0000313" key="4">
    <source>
        <dbReference type="EMBL" id="NMF59012.1"/>
    </source>
</evidence>
<name>A0ABX1LS78_9CYAN</name>
<protein>
    <submittedName>
        <fullName evidence="4">Response regulator</fullName>
    </submittedName>
</protein>
<dbReference type="EMBL" id="JAAVJL010000001">
    <property type="protein sequence ID" value="NMF59012.1"/>
    <property type="molecule type" value="Genomic_DNA"/>
</dbReference>
<dbReference type="Proteomes" id="UP000738376">
    <property type="component" value="Unassembled WGS sequence"/>
</dbReference>
<comment type="caution">
    <text evidence="4">The sequence shown here is derived from an EMBL/GenBank/DDBJ whole genome shotgun (WGS) entry which is preliminary data.</text>
</comment>
<dbReference type="InterPro" id="IPR050595">
    <property type="entry name" value="Bact_response_regulator"/>
</dbReference>
<dbReference type="CDD" id="cd17552">
    <property type="entry name" value="REC_RR468-like"/>
    <property type="match status" value="1"/>
</dbReference>
<dbReference type="SMART" id="SM00448">
    <property type="entry name" value="REC"/>
    <property type="match status" value="1"/>
</dbReference>
<dbReference type="Gene3D" id="3.40.50.2300">
    <property type="match status" value="1"/>
</dbReference>
<evidence type="ECO:0000259" key="3">
    <source>
        <dbReference type="PROSITE" id="PS50110"/>
    </source>
</evidence>
<keyword evidence="1 2" id="KW-0597">Phosphoprotein</keyword>
<dbReference type="PROSITE" id="PS50110">
    <property type="entry name" value="RESPONSE_REGULATORY"/>
    <property type="match status" value="1"/>
</dbReference>
<feature type="modified residue" description="4-aspartylphosphate" evidence="2">
    <location>
        <position position="55"/>
    </location>
</feature>
<organism evidence="4 5">
    <name type="scientific">Pseudanabaena yagii GIHE-NHR1</name>
    <dbReference type="NCBI Taxonomy" id="2722753"/>
    <lineage>
        <taxon>Bacteria</taxon>
        <taxon>Bacillati</taxon>
        <taxon>Cyanobacteriota</taxon>
        <taxon>Cyanophyceae</taxon>
        <taxon>Pseudanabaenales</taxon>
        <taxon>Pseudanabaenaceae</taxon>
        <taxon>Pseudanabaena</taxon>
        <taxon>Pseudanabaena yagii</taxon>
    </lineage>
</organism>
<dbReference type="Pfam" id="PF00072">
    <property type="entry name" value="Response_reg"/>
    <property type="match status" value="1"/>
</dbReference>
<dbReference type="InterPro" id="IPR011006">
    <property type="entry name" value="CheY-like_superfamily"/>
</dbReference>
<evidence type="ECO:0000256" key="2">
    <source>
        <dbReference type="PROSITE-ProRule" id="PRU00169"/>
    </source>
</evidence>
<dbReference type="InterPro" id="IPR001789">
    <property type="entry name" value="Sig_transdc_resp-reg_receiver"/>
</dbReference>
<accession>A0ABX1LS78</accession>
<proteinExistence type="predicted"/>
<gene>
    <name evidence="4" type="ORF">HC246_13555</name>
</gene>